<proteinExistence type="predicted"/>
<evidence type="ECO:0000313" key="1">
    <source>
        <dbReference type="EMBL" id="ETR70501.1"/>
    </source>
</evidence>
<accession>A0A1V1P6N9</accession>
<dbReference type="Proteomes" id="UP000189670">
    <property type="component" value="Unassembled WGS sequence"/>
</dbReference>
<name>A0A1V1P6N9_9BACT</name>
<dbReference type="EMBL" id="ATBP01000414">
    <property type="protein sequence ID" value="ETR70501.1"/>
    <property type="molecule type" value="Genomic_DNA"/>
</dbReference>
<protein>
    <submittedName>
        <fullName evidence="1">Uncharacterized protein</fullName>
    </submittedName>
</protein>
<dbReference type="AlphaFoldDB" id="A0A1V1P6N9"/>
<evidence type="ECO:0000313" key="2">
    <source>
        <dbReference type="Proteomes" id="UP000189670"/>
    </source>
</evidence>
<reference evidence="2" key="1">
    <citation type="submission" date="2012-11" db="EMBL/GenBank/DDBJ databases">
        <authorList>
            <person name="Lucero-Rivera Y.E."/>
            <person name="Tovar-Ramirez D."/>
        </authorList>
    </citation>
    <scope>NUCLEOTIDE SEQUENCE [LARGE SCALE GENOMIC DNA]</scope>
    <source>
        <strain evidence="2">Araruama</strain>
    </source>
</reference>
<organism evidence="1 2">
    <name type="scientific">Candidatus Magnetoglobus multicellularis str. Araruama</name>
    <dbReference type="NCBI Taxonomy" id="890399"/>
    <lineage>
        <taxon>Bacteria</taxon>
        <taxon>Pseudomonadati</taxon>
        <taxon>Thermodesulfobacteriota</taxon>
        <taxon>Desulfobacteria</taxon>
        <taxon>Desulfobacterales</taxon>
        <taxon>Desulfobacteraceae</taxon>
        <taxon>Candidatus Magnetoglobus</taxon>
    </lineage>
</organism>
<sequence length="83" mass="9460">MDSWLLSSIDFTGENVISLINNRSDQITIQDSQFTSSDIYFQIAAQQNIVTNEQTNELSRTYADQFEGYLAEILMISKEISSK</sequence>
<gene>
    <name evidence="1" type="ORF">OMM_08769</name>
</gene>
<comment type="caution">
    <text evidence="1">The sequence shown here is derived from an EMBL/GenBank/DDBJ whole genome shotgun (WGS) entry which is preliminary data.</text>
</comment>